<dbReference type="EMBL" id="CASHSV030000098">
    <property type="protein sequence ID" value="CAJ2645682.1"/>
    <property type="molecule type" value="Genomic_DNA"/>
</dbReference>
<keyword evidence="2" id="KW-1185">Reference proteome</keyword>
<evidence type="ECO:0000313" key="1">
    <source>
        <dbReference type="EMBL" id="CAJ2645682.1"/>
    </source>
</evidence>
<protein>
    <submittedName>
        <fullName evidence="1">Uncharacterized protein</fullName>
    </submittedName>
</protein>
<proteinExistence type="predicted"/>
<organism evidence="1 2">
    <name type="scientific">Trifolium pratense</name>
    <name type="common">Red clover</name>
    <dbReference type="NCBI Taxonomy" id="57577"/>
    <lineage>
        <taxon>Eukaryota</taxon>
        <taxon>Viridiplantae</taxon>
        <taxon>Streptophyta</taxon>
        <taxon>Embryophyta</taxon>
        <taxon>Tracheophyta</taxon>
        <taxon>Spermatophyta</taxon>
        <taxon>Magnoliopsida</taxon>
        <taxon>eudicotyledons</taxon>
        <taxon>Gunneridae</taxon>
        <taxon>Pentapetalae</taxon>
        <taxon>rosids</taxon>
        <taxon>fabids</taxon>
        <taxon>Fabales</taxon>
        <taxon>Fabaceae</taxon>
        <taxon>Papilionoideae</taxon>
        <taxon>50 kb inversion clade</taxon>
        <taxon>NPAAA clade</taxon>
        <taxon>Hologalegina</taxon>
        <taxon>IRL clade</taxon>
        <taxon>Trifolieae</taxon>
        <taxon>Trifolium</taxon>
    </lineage>
</organism>
<accession>A0ACB0JN58</accession>
<reference evidence="1" key="1">
    <citation type="submission" date="2023-10" db="EMBL/GenBank/DDBJ databases">
        <authorList>
            <person name="Rodriguez Cubillos JULIANA M."/>
            <person name="De Vega J."/>
        </authorList>
    </citation>
    <scope>NUCLEOTIDE SEQUENCE</scope>
</reference>
<comment type="caution">
    <text evidence="1">The sequence shown here is derived from an EMBL/GenBank/DDBJ whole genome shotgun (WGS) entry which is preliminary data.</text>
</comment>
<evidence type="ECO:0000313" key="2">
    <source>
        <dbReference type="Proteomes" id="UP001177021"/>
    </source>
</evidence>
<dbReference type="Proteomes" id="UP001177021">
    <property type="component" value="Unassembled WGS sequence"/>
</dbReference>
<sequence>MVGRNDLAIANALNNIAQAFGNIQGNAEEERLDRFLKNNPPTFKGMYDPEGAQDWLQEIERIFRAMASTDSQRVTLATHMLKGEADRWWGNARQRMQAAGILITWAGFKGAFLEKYFPADVQSKKEMEFLGLSQGTMSVAEYASKFEDLIRYCPHYNNVENERPKCVKFENGLRPEIKAGIGYQELRQFATLVNKSRIYEEDNKAKSNHYKALSDKKNAGQNRSKPYDKPKVDQEGKQKTTDGHDTSGGGRCYRCGETGHKIAECKAKNLKCYKCGKPGHFANECKNPVICFNCSEPGHISTECDKPWRTRDATPAKGKVFALWGSEPDA</sequence>
<name>A0ACB0JN58_TRIPR</name>
<gene>
    <name evidence="1" type="ORF">MILVUS5_LOCUS14535</name>
</gene>